<feature type="region of interest" description="Disordered" evidence="2">
    <location>
        <begin position="499"/>
        <end position="550"/>
    </location>
</feature>
<accession>A0ABC8UBJ5</accession>
<proteinExistence type="predicted"/>
<feature type="compositionally biased region" description="Basic residues" evidence="2">
    <location>
        <begin position="447"/>
        <end position="458"/>
    </location>
</feature>
<dbReference type="AlphaFoldDB" id="A0ABC8UBJ5"/>
<feature type="compositionally biased region" description="Acidic residues" evidence="2">
    <location>
        <begin position="521"/>
        <end position="538"/>
    </location>
</feature>
<organism evidence="3 4">
    <name type="scientific">Ilex paraguariensis</name>
    <name type="common">yerba mate</name>
    <dbReference type="NCBI Taxonomy" id="185542"/>
    <lineage>
        <taxon>Eukaryota</taxon>
        <taxon>Viridiplantae</taxon>
        <taxon>Streptophyta</taxon>
        <taxon>Embryophyta</taxon>
        <taxon>Tracheophyta</taxon>
        <taxon>Spermatophyta</taxon>
        <taxon>Magnoliopsida</taxon>
        <taxon>eudicotyledons</taxon>
        <taxon>Gunneridae</taxon>
        <taxon>Pentapetalae</taxon>
        <taxon>asterids</taxon>
        <taxon>campanulids</taxon>
        <taxon>Aquifoliales</taxon>
        <taxon>Aquifoliaceae</taxon>
        <taxon>Ilex</taxon>
    </lineage>
</organism>
<sequence length="685" mass="76086">MELDKHQSKVGKRMNMEEEYKETSHNEVGSGREFEDGRSRCLEFEERSKRAEERGAVLELEIANSFSDFELLEGKYVALEVEKLAIEDELRVLKQKNAELEVQILKIDIGNDVGSEGERRMETIVDLTEDNDEEDKILQLMIENKVLDCEKRKAERDVDIWMMKCKELELRVLGLEESLALRSGECASTRMMKPVLESTEMGAEAMSEPRGLNGGMDVASSLGNSQLANKIATRDEIIHGATGAGSTCYPSAKEIAVLKASGALSIDTPLKQSKQVAGGKSPIISGIELEHDTAVRKQLAFGEEGSPNKKIAPPTPCGARPASVGVIDISDNEDEPNDTLLHVPTLEIHASGLSDIALEGALGKNKVAFNNNLKRKLLDQSDEEDMDGYRSNFASVLTPKRKKASNFVVSDSENDDDDVPIYSKHTQELNTSHMSGYAETATDSRGKVRKSVARRRLVPLRQSEVKVGPEGSRSPSNLKTTEIKYQSGILANEDIEYDEMEDDGSDSEGESLGGFIVDNSDVSDGDGASDNDNSFDCDDASRELEDASESNMDLDEILSQFRRDRDHSFKWEFEADMLAAFGKDLELCMKAVCALYRQQTSEEKFCRGTIYQNQRGFSQCDALRGTALAEFLTDGDPKGDLKKSVHELKDNDPKWIELCRTLATRYSKQLFAIYKNKEDPLFLPS</sequence>
<evidence type="ECO:0000256" key="1">
    <source>
        <dbReference type="SAM" id="Coils"/>
    </source>
</evidence>
<evidence type="ECO:0000313" key="4">
    <source>
        <dbReference type="Proteomes" id="UP001642360"/>
    </source>
</evidence>
<keyword evidence="4" id="KW-1185">Reference proteome</keyword>
<evidence type="ECO:0000313" key="3">
    <source>
        <dbReference type="EMBL" id="CAK9176967.1"/>
    </source>
</evidence>
<dbReference type="Proteomes" id="UP001642360">
    <property type="component" value="Unassembled WGS sequence"/>
</dbReference>
<feature type="compositionally biased region" description="Polar residues" evidence="2">
    <location>
        <begin position="473"/>
        <end position="484"/>
    </location>
</feature>
<keyword evidence="1" id="KW-0175">Coiled coil</keyword>
<gene>
    <name evidence="3" type="ORF">ILEXP_LOCUS46833</name>
</gene>
<feature type="region of interest" description="Disordered" evidence="2">
    <location>
        <begin position="426"/>
        <end position="484"/>
    </location>
</feature>
<dbReference type="EMBL" id="CAUOFW020006946">
    <property type="protein sequence ID" value="CAK9176967.1"/>
    <property type="molecule type" value="Genomic_DNA"/>
</dbReference>
<comment type="caution">
    <text evidence="3">The sequence shown here is derived from an EMBL/GenBank/DDBJ whole genome shotgun (WGS) entry which is preliminary data.</text>
</comment>
<feature type="compositionally biased region" description="Acidic residues" evidence="2">
    <location>
        <begin position="499"/>
        <end position="509"/>
    </location>
</feature>
<feature type="coiled-coil region" evidence="1">
    <location>
        <begin position="76"/>
        <end position="103"/>
    </location>
</feature>
<protein>
    <submittedName>
        <fullName evidence="3">Uncharacterized protein</fullName>
    </submittedName>
</protein>
<name>A0ABC8UBJ5_9AQUA</name>
<reference evidence="3 4" key="1">
    <citation type="submission" date="2024-02" db="EMBL/GenBank/DDBJ databases">
        <authorList>
            <person name="Vignale AGUSTIN F."/>
            <person name="Sosa J E."/>
            <person name="Modenutti C."/>
        </authorList>
    </citation>
    <scope>NUCLEOTIDE SEQUENCE [LARGE SCALE GENOMIC DNA]</scope>
</reference>
<feature type="compositionally biased region" description="Basic and acidic residues" evidence="2">
    <location>
        <begin position="14"/>
        <end position="36"/>
    </location>
</feature>
<dbReference type="PANTHER" id="PTHR34380:SF1">
    <property type="entry name" value="OS01G0221300 PROTEIN"/>
    <property type="match status" value="1"/>
</dbReference>
<dbReference type="PANTHER" id="PTHR34380">
    <property type="entry name" value="BNAA03G12380D PROTEIN"/>
    <property type="match status" value="1"/>
</dbReference>
<feature type="region of interest" description="Disordered" evidence="2">
    <location>
        <begin position="1"/>
        <end position="36"/>
    </location>
</feature>
<evidence type="ECO:0000256" key="2">
    <source>
        <dbReference type="SAM" id="MobiDB-lite"/>
    </source>
</evidence>